<comment type="caution">
    <text evidence="1">The sequence shown here is derived from an EMBL/GenBank/DDBJ whole genome shotgun (WGS) entry which is preliminary data.</text>
</comment>
<proteinExistence type="predicted"/>
<organism evidence="1 2">
    <name type="scientific">Catharanthus roseus</name>
    <name type="common">Madagascar periwinkle</name>
    <name type="synonym">Vinca rosea</name>
    <dbReference type="NCBI Taxonomy" id="4058"/>
    <lineage>
        <taxon>Eukaryota</taxon>
        <taxon>Viridiplantae</taxon>
        <taxon>Streptophyta</taxon>
        <taxon>Embryophyta</taxon>
        <taxon>Tracheophyta</taxon>
        <taxon>Spermatophyta</taxon>
        <taxon>Magnoliopsida</taxon>
        <taxon>eudicotyledons</taxon>
        <taxon>Gunneridae</taxon>
        <taxon>Pentapetalae</taxon>
        <taxon>asterids</taxon>
        <taxon>lamiids</taxon>
        <taxon>Gentianales</taxon>
        <taxon>Apocynaceae</taxon>
        <taxon>Rauvolfioideae</taxon>
        <taxon>Vinceae</taxon>
        <taxon>Catharanthinae</taxon>
        <taxon>Catharanthus</taxon>
    </lineage>
</organism>
<sequence length="526" mass="57720">MASQSDSPPNSMDDMVQKPASQVTELAVDNNKDAKADPPTEKSPPSVFVNSEPIREDQVQNAVKFLSHPKVKGSPVMYRRSFLERKGLTKEEIDEAFRRVPDSSPSVTTSQPVVTSQGGQSNPSSNIQTQAPVQTIQPAAAAPSGSFSTMGRLSRFHWSHALLAVGLLAVSGAGTAVLFKKSIIPRFKSWIRKVILEEEEEEQALIKKSNSKPNLAEEATAAAKAAAAAAADVARASQEILISRTEEKRYFKELTKLLDAQMHEMKSMSNSLLKLEGQTSINRRLTTLEEDDQRFFVTNSRQSYANGRADVDIRSGVSSPPTSNEPSAAPHPKSYMEIMAMVQRGEKPSNIREINDQPPNPNQPVPNPRVAPKPKPWEVGLSQNSVSNGGLQYQESGDELNRESSTPWWQQRNPRITEIESEDDKRIGSNVALERPVQRSWVPPQPPPIAMAEAAAAIRQPKKPASQRDTMDDDQLLARSSEVDELQRITKFSESGGVEANRANGESPAFATTEIQSEEGNPQIES</sequence>
<evidence type="ECO:0000313" key="1">
    <source>
        <dbReference type="EMBL" id="KAI5683420.1"/>
    </source>
</evidence>
<protein>
    <submittedName>
        <fullName evidence="1">Uncharacterized protein</fullName>
    </submittedName>
</protein>
<dbReference type="Proteomes" id="UP001060085">
    <property type="component" value="Linkage Group LG01"/>
</dbReference>
<evidence type="ECO:0000313" key="2">
    <source>
        <dbReference type="Proteomes" id="UP001060085"/>
    </source>
</evidence>
<name>A0ACC0CES2_CATRO</name>
<keyword evidence="2" id="KW-1185">Reference proteome</keyword>
<accession>A0ACC0CES2</accession>
<reference evidence="2" key="1">
    <citation type="journal article" date="2023" name="Nat. Plants">
        <title>Single-cell RNA sequencing provides a high-resolution roadmap for understanding the multicellular compartmentation of specialized metabolism.</title>
        <authorList>
            <person name="Sun S."/>
            <person name="Shen X."/>
            <person name="Li Y."/>
            <person name="Li Y."/>
            <person name="Wang S."/>
            <person name="Li R."/>
            <person name="Zhang H."/>
            <person name="Shen G."/>
            <person name="Guo B."/>
            <person name="Wei J."/>
            <person name="Xu J."/>
            <person name="St-Pierre B."/>
            <person name="Chen S."/>
            <person name="Sun C."/>
        </authorList>
    </citation>
    <scope>NUCLEOTIDE SEQUENCE [LARGE SCALE GENOMIC DNA]</scope>
</reference>
<dbReference type="EMBL" id="CM044701">
    <property type="protein sequence ID" value="KAI5683420.1"/>
    <property type="molecule type" value="Genomic_DNA"/>
</dbReference>
<gene>
    <name evidence="1" type="ORF">M9H77_04648</name>
</gene>